<evidence type="ECO:0000256" key="4">
    <source>
        <dbReference type="ARBA" id="ARBA00023163"/>
    </source>
</evidence>
<gene>
    <name evidence="9" type="ORF">Tsubulata_047931</name>
</gene>
<keyword evidence="7" id="KW-1133">Transmembrane helix</keyword>
<name>A0A9Q0FVZ9_9ROSI</name>
<dbReference type="GO" id="GO:0005634">
    <property type="term" value="C:nucleus"/>
    <property type="evidence" value="ECO:0007669"/>
    <property type="project" value="UniProtKB-SubCell"/>
</dbReference>
<evidence type="ECO:0000313" key="9">
    <source>
        <dbReference type="EMBL" id="KAJ4838909.1"/>
    </source>
</evidence>
<organism evidence="9 10">
    <name type="scientific">Turnera subulata</name>
    <dbReference type="NCBI Taxonomy" id="218843"/>
    <lineage>
        <taxon>Eukaryota</taxon>
        <taxon>Viridiplantae</taxon>
        <taxon>Streptophyta</taxon>
        <taxon>Embryophyta</taxon>
        <taxon>Tracheophyta</taxon>
        <taxon>Spermatophyta</taxon>
        <taxon>Magnoliopsida</taxon>
        <taxon>eudicotyledons</taxon>
        <taxon>Gunneridae</taxon>
        <taxon>Pentapetalae</taxon>
        <taxon>rosids</taxon>
        <taxon>fabids</taxon>
        <taxon>Malpighiales</taxon>
        <taxon>Passifloraceae</taxon>
        <taxon>Turnera</taxon>
    </lineage>
</organism>
<dbReference type="Pfam" id="PF04844">
    <property type="entry name" value="Ovate"/>
    <property type="match status" value="1"/>
</dbReference>
<evidence type="ECO:0000313" key="10">
    <source>
        <dbReference type="Proteomes" id="UP001141552"/>
    </source>
</evidence>
<proteinExistence type="predicted"/>
<evidence type="ECO:0000256" key="3">
    <source>
        <dbReference type="ARBA" id="ARBA00023015"/>
    </source>
</evidence>
<reference evidence="9" key="1">
    <citation type="submission" date="2022-02" db="EMBL/GenBank/DDBJ databases">
        <authorList>
            <person name="Henning P.M."/>
            <person name="McCubbin A.G."/>
            <person name="Shore J.S."/>
        </authorList>
    </citation>
    <scope>NUCLEOTIDE SEQUENCE</scope>
    <source>
        <strain evidence="9">F60SS</strain>
        <tissue evidence="9">Leaves</tissue>
    </source>
</reference>
<comment type="caution">
    <text evidence="9">The sequence shown here is derived from an EMBL/GenBank/DDBJ whole genome shotgun (WGS) entry which is preliminary data.</text>
</comment>
<keyword evidence="5 6" id="KW-0539">Nucleus</keyword>
<dbReference type="AlphaFoldDB" id="A0A9Q0FVZ9"/>
<evidence type="ECO:0000256" key="1">
    <source>
        <dbReference type="ARBA" id="ARBA00004123"/>
    </source>
</evidence>
<keyword evidence="7" id="KW-0812">Transmembrane</keyword>
<dbReference type="OrthoDB" id="1928390at2759"/>
<evidence type="ECO:0000256" key="5">
    <source>
        <dbReference type="ARBA" id="ARBA00023242"/>
    </source>
</evidence>
<sequence length="343" mass="38127">MDRGDILAGLFILLGVGVSGILYWGICSTLSRPIVLTPGYPSSFTVTGVSVTTNFNISGSGYSAATWTAQIEAYNPHDKFEVAYHRTDAAIFTGQRALASGQIVSFDQKPKDVRSFNASLHSAGRALVVGHVVLDLEFVTFATFKGDRLEPMYATFLIRCDDIEVVVAPSDGSGKSDGGRTWESSCLRNMKASRECRKQEKLLQRGCKALCCSCRLSVSSSKESESSSCDPVPTISSLAHAMVQERLDQMIRERQEARQRERRRQNSEGAKFIIMAAMEKCSSDPREDFRVSMVEMILANKLDQPKDLRSLLNYYMSMNSQEYHGTILEVFHEVCTNLFLCCK</sequence>
<feature type="domain" description="OVATE" evidence="8">
    <location>
        <begin position="278"/>
        <end position="337"/>
    </location>
</feature>
<evidence type="ECO:0000256" key="6">
    <source>
        <dbReference type="RuleBase" id="RU367028"/>
    </source>
</evidence>
<dbReference type="InterPro" id="IPR038933">
    <property type="entry name" value="Ovate"/>
</dbReference>
<keyword evidence="10" id="KW-1185">Reference proteome</keyword>
<evidence type="ECO:0000259" key="8">
    <source>
        <dbReference type="PROSITE" id="PS51754"/>
    </source>
</evidence>
<accession>A0A9Q0FVZ9</accession>
<keyword evidence="4 6" id="KW-0804">Transcription</keyword>
<dbReference type="EMBL" id="JAKUCV010003445">
    <property type="protein sequence ID" value="KAJ4838909.1"/>
    <property type="molecule type" value="Genomic_DNA"/>
</dbReference>
<protein>
    <recommendedName>
        <fullName evidence="6">Transcription repressor</fullName>
    </recommendedName>
    <alternativeName>
        <fullName evidence="6">Ovate family protein</fullName>
    </alternativeName>
</protein>
<keyword evidence="3 6" id="KW-0805">Transcription regulation</keyword>
<reference evidence="9" key="2">
    <citation type="journal article" date="2023" name="Plants (Basel)">
        <title>Annotation of the Turnera subulata (Passifloraceae) Draft Genome Reveals the S-Locus Evolved after the Divergence of Turneroideae from Passifloroideae in a Stepwise Manner.</title>
        <authorList>
            <person name="Henning P.M."/>
            <person name="Roalson E.H."/>
            <person name="Mir W."/>
            <person name="McCubbin A.G."/>
            <person name="Shore J.S."/>
        </authorList>
    </citation>
    <scope>NUCLEOTIDE SEQUENCE</scope>
    <source>
        <strain evidence="9">F60SS</strain>
    </source>
</reference>
<keyword evidence="2 6" id="KW-0678">Repressor</keyword>
<dbReference type="GO" id="GO:0045892">
    <property type="term" value="P:negative regulation of DNA-templated transcription"/>
    <property type="evidence" value="ECO:0007669"/>
    <property type="project" value="UniProtKB-UniRule"/>
</dbReference>
<feature type="transmembrane region" description="Helical" evidence="7">
    <location>
        <begin position="7"/>
        <end position="26"/>
    </location>
</feature>
<comment type="function">
    <text evidence="6">Transcriptional repressor that regulates multiple aspects of plant growth and development.</text>
</comment>
<dbReference type="NCBIfam" id="TIGR01568">
    <property type="entry name" value="A_thal_3678"/>
    <property type="match status" value="1"/>
</dbReference>
<evidence type="ECO:0000256" key="2">
    <source>
        <dbReference type="ARBA" id="ARBA00022491"/>
    </source>
</evidence>
<dbReference type="PANTHER" id="PTHR33057:SF114">
    <property type="entry name" value="TRANSCRIPTION REPRESSOR-RELATED"/>
    <property type="match status" value="1"/>
</dbReference>
<dbReference type="InterPro" id="IPR006458">
    <property type="entry name" value="Ovate_C"/>
</dbReference>
<dbReference type="PANTHER" id="PTHR33057">
    <property type="entry name" value="TRANSCRIPTION REPRESSOR OFP7-RELATED"/>
    <property type="match status" value="1"/>
</dbReference>
<keyword evidence="7" id="KW-0472">Membrane</keyword>
<dbReference type="PROSITE" id="PS51754">
    <property type="entry name" value="OVATE"/>
    <property type="match status" value="1"/>
</dbReference>
<comment type="subcellular location">
    <subcellularLocation>
        <location evidence="1 6">Nucleus</location>
    </subcellularLocation>
</comment>
<evidence type="ECO:0000256" key="7">
    <source>
        <dbReference type="SAM" id="Phobius"/>
    </source>
</evidence>
<dbReference type="Proteomes" id="UP001141552">
    <property type="component" value="Unassembled WGS sequence"/>
</dbReference>